<evidence type="ECO:0000259" key="4">
    <source>
        <dbReference type="Pfam" id="PF01420"/>
    </source>
</evidence>
<dbReference type="SUPFAM" id="SSF116734">
    <property type="entry name" value="DNA methylase specificity domain"/>
    <property type="match status" value="2"/>
</dbReference>
<reference evidence="5 6" key="1">
    <citation type="submission" date="2020-08" db="EMBL/GenBank/DDBJ databases">
        <title>Description of novel Pseudomonas species.</title>
        <authorList>
            <person name="Duman M."/>
            <person name="Mulet M."/>
            <person name="Altun S."/>
            <person name="Saticioglu I.B."/>
            <person name="Lalucat J."/>
            <person name="Garcia-Valdes E."/>
        </authorList>
    </citation>
    <scope>NUCLEOTIDE SEQUENCE [LARGE SCALE GENOMIC DNA]</scope>
    <source>
        <strain evidence="5 6">P66</strain>
    </source>
</reference>
<organism evidence="5 6">
    <name type="scientific">Pseudomonas arcuscaelestis</name>
    <dbReference type="NCBI Taxonomy" id="2710591"/>
    <lineage>
        <taxon>Bacteria</taxon>
        <taxon>Pseudomonadati</taxon>
        <taxon>Pseudomonadota</taxon>
        <taxon>Gammaproteobacteria</taxon>
        <taxon>Pseudomonadales</taxon>
        <taxon>Pseudomonadaceae</taxon>
        <taxon>Pseudomonas</taxon>
    </lineage>
</organism>
<dbReference type="PANTHER" id="PTHR30408:SF12">
    <property type="entry name" value="TYPE I RESTRICTION ENZYME MJAVIII SPECIFICITY SUBUNIT"/>
    <property type="match status" value="1"/>
</dbReference>
<evidence type="ECO:0000313" key="5">
    <source>
        <dbReference type="EMBL" id="MBM5457255.1"/>
    </source>
</evidence>
<dbReference type="InterPro" id="IPR052021">
    <property type="entry name" value="Type-I_RS_S_subunit"/>
</dbReference>
<evidence type="ECO:0000313" key="6">
    <source>
        <dbReference type="Proteomes" id="UP000745663"/>
    </source>
</evidence>
<gene>
    <name evidence="5" type="ORF">H8F21_06675</name>
</gene>
<evidence type="ECO:0000256" key="2">
    <source>
        <dbReference type="ARBA" id="ARBA00022747"/>
    </source>
</evidence>
<evidence type="ECO:0000256" key="1">
    <source>
        <dbReference type="ARBA" id="ARBA00010923"/>
    </source>
</evidence>
<keyword evidence="5" id="KW-0255">Endonuclease</keyword>
<keyword evidence="3" id="KW-0238">DNA-binding</keyword>
<dbReference type="EMBL" id="JACOPV010000004">
    <property type="protein sequence ID" value="MBM5457255.1"/>
    <property type="molecule type" value="Genomic_DNA"/>
</dbReference>
<dbReference type="PANTHER" id="PTHR30408">
    <property type="entry name" value="TYPE-1 RESTRICTION ENZYME ECOKI SPECIFICITY PROTEIN"/>
    <property type="match status" value="1"/>
</dbReference>
<name>A0ABS2BUW1_9PSED</name>
<dbReference type="GO" id="GO:0004519">
    <property type="term" value="F:endonuclease activity"/>
    <property type="evidence" value="ECO:0007669"/>
    <property type="project" value="UniProtKB-KW"/>
</dbReference>
<sequence length="385" mass="43195">MNLVPFGSVCSLQNGRAFKPEEWSASGTPIVRIQNLNDETKPFNYCDFEVEKRFHVDSGDLLFSWSGTPGTSFGAFFWNRGKGFLNQHIFRVDIDERYIDKNYLRYAINSKLDLIIDQAHGGVGLKHITKGKLEAVEIPLPSLPEQKRIAAILDRADAIRRKRQQAIQLAEDFLRAVFLDMFGDLVTNPKGFPVGTVRDLVDTANYGSSEKASETEGEFPMLRMGNITYSGAIDFSGLKYVDLSKKDQPKYLVEKGDLLFNRTNSKELVGKTAVYDRDDVAAIAGYLIRVRMNEKGNSYYVSGYLNSTHGKSTLQNMCKSIVGMANINAQEMQNIQILLPPIEIQNKYAAIFQATKQRLRSQSQSEGNLADLFAALSQKAFRGEL</sequence>
<dbReference type="CDD" id="cd17524">
    <property type="entry name" value="RMtype1_S_EcoUTORF5051P-TRD2-CR2_like"/>
    <property type="match status" value="1"/>
</dbReference>
<dbReference type="Gene3D" id="3.90.220.20">
    <property type="entry name" value="DNA methylase specificity domains"/>
    <property type="match status" value="2"/>
</dbReference>
<dbReference type="InterPro" id="IPR000055">
    <property type="entry name" value="Restrct_endonuc_typeI_TRD"/>
</dbReference>
<dbReference type="CDD" id="cd17254">
    <property type="entry name" value="RMtype1_S_FclI-TRD1-CR1_like"/>
    <property type="match status" value="1"/>
</dbReference>
<protein>
    <submittedName>
        <fullName evidence="5">Restriction endonuclease subunit S</fullName>
    </submittedName>
</protein>
<dbReference type="Proteomes" id="UP000745663">
    <property type="component" value="Unassembled WGS sequence"/>
</dbReference>
<feature type="domain" description="Type I restriction modification DNA specificity" evidence="4">
    <location>
        <begin position="190"/>
        <end position="357"/>
    </location>
</feature>
<keyword evidence="2" id="KW-0680">Restriction system</keyword>
<keyword evidence="5" id="KW-0378">Hydrolase</keyword>
<dbReference type="InterPro" id="IPR044946">
    <property type="entry name" value="Restrct_endonuc_typeI_TRD_sf"/>
</dbReference>
<proteinExistence type="inferred from homology"/>
<keyword evidence="5" id="KW-0540">Nuclease</keyword>
<dbReference type="RefSeq" id="WP_153428235.1">
    <property type="nucleotide sequence ID" value="NZ_JACOPV010000004.1"/>
</dbReference>
<comment type="caution">
    <text evidence="5">The sequence shown here is derived from an EMBL/GenBank/DDBJ whole genome shotgun (WGS) entry which is preliminary data.</text>
</comment>
<comment type="similarity">
    <text evidence="1">Belongs to the type-I restriction system S methylase family.</text>
</comment>
<dbReference type="Pfam" id="PF01420">
    <property type="entry name" value="Methylase_S"/>
    <property type="match status" value="2"/>
</dbReference>
<keyword evidence="6" id="KW-1185">Reference proteome</keyword>
<feature type="domain" description="Type I restriction modification DNA specificity" evidence="4">
    <location>
        <begin position="6"/>
        <end position="167"/>
    </location>
</feature>
<accession>A0ABS2BUW1</accession>
<evidence type="ECO:0000256" key="3">
    <source>
        <dbReference type="ARBA" id="ARBA00023125"/>
    </source>
</evidence>